<dbReference type="InterPro" id="IPR035013">
    <property type="entry name" value="YabN_N"/>
</dbReference>
<dbReference type="InterPro" id="IPR000878">
    <property type="entry name" value="4pyrrol_Mease"/>
</dbReference>
<dbReference type="CDD" id="cd11529">
    <property type="entry name" value="NTP-PPase_MazG_Cterm"/>
    <property type="match status" value="1"/>
</dbReference>
<evidence type="ECO:0000259" key="2">
    <source>
        <dbReference type="Pfam" id="PF03819"/>
    </source>
</evidence>
<dbReference type="GO" id="GO:0047429">
    <property type="term" value="F:nucleoside triphosphate diphosphatase activity"/>
    <property type="evidence" value="ECO:0007669"/>
    <property type="project" value="InterPro"/>
</dbReference>
<feature type="domain" description="Tetrapyrrole methylase" evidence="1">
    <location>
        <begin position="6"/>
        <end position="208"/>
    </location>
</feature>
<dbReference type="InterPro" id="IPR011551">
    <property type="entry name" value="NTP_PyrPHydrolase_MazG"/>
</dbReference>
<dbReference type="InterPro" id="IPR048015">
    <property type="entry name" value="NTP-PPase_MazG-like_N"/>
</dbReference>
<proteinExistence type="predicted"/>
<dbReference type="GO" id="GO:0046061">
    <property type="term" value="P:dATP catabolic process"/>
    <property type="evidence" value="ECO:0007669"/>
    <property type="project" value="TreeGrafter"/>
</dbReference>
<evidence type="ECO:0000313" key="3">
    <source>
        <dbReference type="EMBL" id="BBW98106.1"/>
    </source>
</evidence>
<dbReference type="Pfam" id="PF00590">
    <property type="entry name" value="TP_methylase"/>
    <property type="match status" value="1"/>
</dbReference>
<dbReference type="GO" id="GO:0006950">
    <property type="term" value="P:response to stress"/>
    <property type="evidence" value="ECO:0007669"/>
    <property type="project" value="UniProtKB-ARBA"/>
</dbReference>
<dbReference type="NCBIfam" id="TIGR00444">
    <property type="entry name" value="mazG"/>
    <property type="match status" value="1"/>
</dbReference>
<dbReference type="EMBL" id="AP022557">
    <property type="protein sequence ID" value="BBW98106.1"/>
    <property type="molecule type" value="Genomic_DNA"/>
</dbReference>
<dbReference type="InterPro" id="IPR024180">
    <property type="entry name" value="Tetrapyrrole_Mease/MazG_pred"/>
</dbReference>
<dbReference type="GO" id="GO:0046081">
    <property type="term" value="P:dUTP catabolic process"/>
    <property type="evidence" value="ECO:0007669"/>
    <property type="project" value="TreeGrafter"/>
</dbReference>
<dbReference type="GO" id="GO:0046052">
    <property type="term" value="P:UTP catabolic process"/>
    <property type="evidence" value="ECO:0007669"/>
    <property type="project" value="TreeGrafter"/>
</dbReference>
<dbReference type="InterPro" id="IPR035996">
    <property type="entry name" value="4pyrrol_Methylase_sf"/>
</dbReference>
<dbReference type="PIRSF" id="PIRSF002845">
    <property type="entry name" value="Ttrprl_mtas_MazG"/>
    <property type="match status" value="1"/>
</dbReference>
<dbReference type="GO" id="GO:0008168">
    <property type="term" value="F:methyltransferase activity"/>
    <property type="evidence" value="ECO:0007669"/>
    <property type="project" value="InterPro"/>
</dbReference>
<dbReference type="Pfam" id="PF01503">
    <property type="entry name" value="PRA-PH"/>
    <property type="match status" value="1"/>
</dbReference>
<dbReference type="InterPro" id="IPR048011">
    <property type="entry name" value="NTP-PPase_MazG-like_C"/>
</dbReference>
<dbReference type="Gene3D" id="1.10.287.1080">
    <property type="entry name" value="MazG-like"/>
    <property type="match status" value="2"/>
</dbReference>
<accession>A0A679FWJ8</accession>
<dbReference type="AlphaFoldDB" id="A0A679FWJ8"/>
<evidence type="ECO:0000259" key="1">
    <source>
        <dbReference type="Pfam" id="PF00590"/>
    </source>
</evidence>
<dbReference type="PANTHER" id="PTHR30522:SF0">
    <property type="entry name" value="NUCLEOSIDE TRIPHOSPHATE PYROPHOSPHOHYDROLASE"/>
    <property type="match status" value="1"/>
</dbReference>
<dbReference type="GO" id="GO:0006203">
    <property type="term" value="P:dGTP catabolic process"/>
    <property type="evidence" value="ECO:0007669"/>
    <property type="project" value="TreeGrafter"/>
</dbReference>
<dbReference type="Pfam" id="PF03819">
    <property type="entry name" value="MazG"/>
    <property type="match status" value="1"/>
</dbReference>
<sequence>MAMNTIHVFGLGAGDFEQLPVGVYRKLKRAHPLFLRTKEHPAVKGLREEGIAFVSFDDVYEKHGQFADVYAEIAKRLTDEAKRGDVFYAVPGHPLVAEQTVQLLFEAERSGACRVVIEGGQSFLDALFAALRIDPVDGFQLLDATAFRGDEWSPSLHAVFCQVYDSFVASNVKLSLMEQLPDEYPVYIVIAAGTTAEQVKRVPLYELDRQTALDNLTSVYVPPVQDESLLYHRFETLRRVIAALRGPNGCPWDRKQTHASLKRYLLEEAYELLEAIDENDDDHMVEELGDVLLQVMLHAQIGADRGQFSIDDVIRTLTAKMIRRHPHVFGDATAETAEQVVENWEAIKQKEKGSERAKSILADIPKSLPGTMRAYELQKQAAKAGFDWDDAAPIWKKVEEEMAEFRAAASGVRRNELIGEFGDWLFALINLARHYDIQPEEALQMANDKFARRFAYIEEQVRKSGRPIASFSLAELDRFWDEAKEQERQEG</sequence>
<dbReference type="SUPFAM" id="SSF53790">
    <property type="entry name" value="Tetrapyrrole methylase"/>
    <property type="match status" value="1"/>
</dbReference>
<dbReference type="InterPro" id="IPR014777">
    <property type="entry name" value="4pyrrole_Mease_sub1"/>
</dbReference>
<dbReference type="SUPFAM" id="SSF101386">
    <property type="entry name" value="all-alpha NTP pyrophosphatases"/>
    <property type="match status" value="2"/>
</dbReference>
<dbReference type="NCBIfam" id="NF007113">
    <property type="entry name" value="PRK09562.1"/>
    <property type="match status" value="1"/>
</dbReference>
<gene>
    <name evidence="3" type="ORF">GsuE55_29390</name>
</gene>
<organism evidence="3 4">
    <name type="scientific">Geobacillus subterraneus</name>
    <dbReference type="NCBI Taxonomy" id="129338"/>
    <lineage>
        <taxon>Bacteria</taxon>
        <taxon>Bacillati</taxon>
        <taxon>Bacillota</taxon>
        <taxon>Bacilli</taxon>
        <taxon>Bacillales</taxon>
        <taxon>Anoxybacillaceae</taxon>
        <taxon>Geobacillus</taxon>
    </lineage>
</organism>
<dbReference type="PANTHER" id="PTHR30522">
    <property type="entry name" value="NUCLEOSIDE TRIPHOSPHATE PYROPHOSPHOHYDROLASE"/>
    <property type="match status" value="1"/>
</dbReference>
<dbReference type="FunFam" id="1.10.287.1080:FF:000003">
    <property type="entry name" value="Nucleoside triphosphate pyrophosphohydrolase"/>
    <property type="match status" value="1"/>
</dbReference>
<dbReference type="Gene3D" id="3.40.1010.10">
    <property type="entry name" value="Cobalt-precorrin-4 Transmethylase, Domain 1"/>
    <property type="match status" value="1"/>
</dbReference>
<protein>
    <submittedName>
        <fullName evidence="3">MazG family protein</fullName>
    </submittedName>
</protein>
<dbReference type="InterPro" id="IPR004518">
    <property type="entry name" value="MazG-like_dom"/>
</dbReference>
<dbReference type="GO" id="GO:0046076">
    <property type="term" value="P:dTTP catabolic process"/>
    <property type="evidence" value="ECO:0007669"/>
    <property type="project" value="TreeGrafter"/>
</dbReference>
<dbReference type="CDD" id="cd11723">
    <property type="entry name" value="YabN_N_like"/>
    <property type="match status" value="1"/>
</dbReference>
<name>A0A679FWJ8_9BACL</name>
<evidence type="ECO:0000313" key="4">
    <source>
        <dbReference type="Proteomes" id="UP000501421"/>
    </source>
</evidence>
<dbReference type="GO" id="GO:0046047">
    <property type="term" value="P:TTP catabolic process"/>
    <property type="evidence" value="ECO:0007669"/>
    <property type="project" value="TreeGrafter"/>
</dbReference>
<dbReference type="Proteomes" id="UP000501421">
    <property type="component" value="Chromosome"/>
</dbReference>
<reference evidence="4" key="1">
    <citation type="journal article" date="2020" name="Microbiol. Resour. Announc.">
        <title>Complete Genome Sequence of Geobacillus sp. Strain E55-1, Isolated from Mine Geyser in Japan.</title>
        <authorList>
            <person name="Miyazaki K."/>
            <person name="Hase E."/>
            <person name="Tokito N."/>
        </authorList>
    </citation>
    <scope>NUCLEOTIDE SEQUENCE [LARGE SCALE GENOMIC DNA]</scope>
    <source>
        <strain evidence="4">E55-1</strain>
    </source>
</reference>
<dbReference type="InterPro" id="IPR021130">
    <property type="entry name" value="PRib-ATP_PPHydrolase-like"/>
</dbReference>
<dbReference type="CDD" id="cd11528">
    <property type="entry name" value="NTP-PPase_MazG_Nterm"/>
    <property type="match status" value="1"/>
</dbReference>
<dbReference type="FunFam" id="1.10.287.1080:FF:000001">
    <property type="entry name" value="Nucleoside triphosphate pyrophosphohydrolase"/>
    <property type="match status" value="1"/>
</dbReference>
<keyword evidence="4" id="KW-1185">Reference proteome</keyword>
<feature type="domain" description="NTP pyrophosphohydrolase MazG-like" evidence="2">
    <location>
        <begin position="256"/>
        <end position="329"/>
    </location>
</feature>